<feature type="transmembrane region" description="Helical" evidence="7">
    <location>
        <begin position="193"/>
        <end position="214"/>
    </location>
</feature>
<dbReference type="Pfam" id="PF03006">
    <property type="entry name" value="HlyIII"/>
    <property type="match status" value="1"/>
</dbReference>
<organism evidence="8 9">
    <name type="scientific">Secundilactobacillus oryzae JCM 18671</name>
    <dbReference type="NCBI Taxonomy" id="1291743"/>
    <lineage>
        <taxon>Bacteria</taxon>
        <taxon>Bacillati</taxon>
        <taxon>Bacillota</taxon>
        <taxon>Bacilli</taxon>
        <taxon>Lactobacillales</taxon>
        <taxon>Lactobacillaceae</taxon>
        <taxon>Secundilactobacillus</taxon>
    </lineage>
</organism>
<comment type="caution">
    <text evidence="8">The sequence shown here is derived from an EMBL/GenBank/DDBJ whole genome shotgun (WGS) entry which is preliminary data.</text>
</comment>
<feature type="binding site" evidence="6">
    <location>
        <position position="71"/>
    </location>
    <ligand>
        <name>Zn(2+)</name>
        <dbReference type="ChEBI" id="CHEBI:29105"/>
    </ligand>
</feature>
<reference evidence="8" key="1">
    <citation type="journal article" date="2014" name="Genome Announc.">
        <title>Draft Genome Sequence of Lactobacillus oryzae Strain SG293T.</title>
        <authorList>
            <person name="Tanizawa Y."/>
            <person name="Fujisawa T."/>
            <person name="Mochizuki T."/>
            <person name="Kaminuma E."/>
            <person name="Nakamura Y."/>
            <person name="Tohno M."/>
        </authorList>
    </citation>
    <scope>NUCLEOTIDE SEQUENCE [LARGE SCALE GENOMIC DNA]</scope>
    <source>
        <strain evidence="8">SG293</strain>
    </source>
</reference>
<feature type="transmembrane region" description="Helical" evidence="7">
    <location>
        <begin position="139"/>
        <end position="159"/>
    </location>
</feature>
<feature type="transmembrane region" description="Helical" evidence="7">
    <location>
        <begin position="165"/>
        <end position="186"/>
    </location>
</feature>
<feature type="binding site" evidence="6">
    <location>
        <position position="197"/>
    </location>
    <ligand>
        <name>Zn(2+)</name>
        <dbReference type="ChEBI" id="CHEBI:29105"/>
    </ligand>
</feature>
<proteinExistence type="inferred from homology"/>
<feature type="transmembrane region" description="Helical" evidence="7">
    <location>
        <begin position="112"/>
        <end position="132"/>
    </location>
</feature>
<keyword evidence="6" id="KW-0479">Metal-binding</keyword>
<sequence length="215" mass="23923">MQTLSKRERRYLILNEVFNSITHGLGVGLSIAALVLLVIKAAGTHDAMRITSFSIYGAILILFYLASTLFHSLVFTRASHVFQIFDHSAIYLLIAGTYTPYCLVVIKGALGWTILSIIWVMAILGIIYKSIWLGKFQTLSTVIYVVMGWMCILGFHSLYVGLGKVGFYLLVAGGVAFTLGAVLYSFKGIKFGHVIWHLFVLLGTILMFFSIYLYA</sequence>
<accession>A0A081BH89</accession>
<name>A0A081BH89_9LACO</name>
<dbReference type="GO" id="GO:0140911">
    <property type="term" value="F:pore-forming activity"/>
    <property type="evidence" value="ECO:0007669"/>
    <property type="project" value="InterPro"/>
</dbReference>
<dbReference type="PANTHER" id="PTHR20855">
    <property type="entry name" value="ADIPOR/PROGESTIN RECEPTOR-RELATED"/>
    <property type="match status" value="1"/>
</dbReference>
<dbReference type="GO" id="GO:0012505">
    <property type="term" value="C:endomembrane system"/>
    <property type="evidence" value="ECO:0007669"/>
    <property type="project" value="UniProtKB-SubCell"/>
</dbReference>
<dbReference type="NCBIfam" id="TIGR01065">
    <property type="entry name" value="hlyIII"/>
    <property type="match status" value="1"/>
</dbReference>
<dbReference type="InterPro" id="IPR005744">
    <property type="entry name" value="Hy-lIII"/>
</dbReference>
<evidence type="ECO:0000256" key="4">
    <source>
        <dbReference type="ARBA" id="ARBA00022989"/>
    </source>
</evidence>
<dbReference type="OrthoDB" id="9813689at2"/>
<keyword evidence="4 7" id="KW-1133">Transmembrane helix</keyword>
<comment type="similarity">
    <text evidence="2">Belongs to the UPF0073 (Hly-III) family.</text>
</comment>
<dbReference type="InterPro" id="IPR004254">
    <property type="entry name" value="AdipoR/HlyIII-related"/>
</dbReference>
<protein>
    <submittedName>
        <fullName evidence="8">Hemolysin III</fullName>
    </submittedName>
</protein>
<keyword evidence="9" id="KW-1185">Reference proteome</keyword>
<dbReference type="GO" id="GO:0016020">
    <property type="term" value="C:membrane"/>
    <property type="evidence" value="ECO:0007669"/>
    <property type="project" value="InterPro"/>
</dbReference>
<feature type="transmembrane region" description="Helical" evidence="7">
    <location>
        <begin position="55"/>
        <end position="76"/>
    </location>
</feature>
<dbReference type="AlphaFoldDB" id="A0A081BH89"/>
<dbReference type="eggNOG" id="COG1272">
    <property type="taxonomic scope" value="Bacteria"/>
</dbReference>
<evidence type="ECO:0000313" key="9">
    <source>
        <dbReference type="Proteomes" id="UP000028700"/>
    </source>
</evidence>
<keyword evidence="3 7" id="KW-0812">Transmembrane</keyword>
<evidence type="ECO:0000256" key="5">
    <source>
        <dbReference type="ARBA" id="ARBA00023136"/>
    </source>
</evidence>
<dbReference type="GO" id="GO:0046872">
    <property type="term" value="F:metal ion binding"/>
    <property type="evidence" value="ECO:0007669"/>
    <property type="project" value="UniProtKB-KW"/>
</dbReference>
<evidence type="ECO:0000256" key="6">
    <source>
        <dbReference type="PIRSR" id="PIRSR604254-1"/>
    </source>
</evidence>
<dbReference type="STRING" id="1291743.LOSG293_060110"/>
<dbReference type="EMBL" id="BBJM01000006">
    <property type="protein sequence ID" value="GAK47407.1"/>
    <property type="molecule type" value="Genomic_DNA"/>
</dbReference>
<evidence type="ECO:0000256" key="3">
    <source>
        <dbReference type="ARBA" id="ARBA00022692"/>
    </source>
</evidence>
<comment type="subcellular location">
    <subcellularLocation>
        <location evidence="1">Endomembrane system</location>
        <topology evidence="1">Multi-pass membrane protein</topology>
    </subcellularLocation>
</comment>
<dbReference type="PANTHER" id="PTHR20855:SF129">
    <property type="entry name" value="HEMOLYSIN-3 HOMOLOG"/>
    <property type="match status" value="1"/>
</dbReference>
<dbReference type="Proteomes" id="UP000028700">
    <property type="component" value="Unassembled WGS sequence"/>
</dbReference>
<evidence type="ECO:0000313" key="8">
    <source>
        <dbReference type="EMBL" id="GAK47407.1"/>
    </source>
</evidence>
<evidence type="ECO:0000256" key="2">
    <source>
        <dbReference type="ARBA" id="ARBA00008488"/>
    </source>
</evidence>
<gene>
    <name evidence="8" type="ORF">LOSG293_060110</name>
</gene>
<feature type="transmembrane region" description="Helical" evidence="7">
    <location>
        <begin position="21"/>
        <end position="43"/>
    </location>
</feature>
<keyword evidence="6" id="KW-0862">Zinc</keyword>
<keyword evidence="5 7" id="KW-0472">Membrane</keyword>
<evidence type="ECO:0000256" key="7">
    <source>
        <dbReference type="SAM" id="Phobius"/>
    </source>
</evidence>
<feature type="binding site" evidence="6">
    <location>
        <position position="193"/>
    </location>
    <ligand>
        <name>Zn(2+)</name>
        <dbReference type="ChEBI" id="CHEBI:29105"/>
    </ligand>
</feature>
<dbReference type="RefSeq" id="WP_034526678.1">
    <property type="nucleotide sequence ID" value="NZ_BBAZ01000001.1"/>
</dbReference>
<feature type="transmembrane region" description="Helical" evidence="7">
    <location>
        <begin position="88"/>
        <end position="106"/>
    </location>
</feature>
<evidence type="ECO:0000256" key="1">
    <source>
        <dbReference type="ARBA" id="ARBA00004127"/>
    </source>
</evidence>